<evidence type="ECO:0000313" key="3">
    <source>
        <dbReference type="EMBL" id="CAI5443784.1"/>
    </source>
</evidence>
<feature type="compositionally biased region" description="Polar residues" evidence="1">
    <location>
        <begin position="398"/>
        <end position="407"/>
    </location>
</feature>
<dbReference type="AlphaFoldDB" id="A0A9P1MXE4"/>
<accession>A0A9P1MXE4</accession>
<evidence type="ECO:0000256" key="1">
    <source>
        <dbReference type="SAM" id="MobiDB-lite"/>
    </source>
</evidence>
<keyword evidence="4" id="KW-1185">Reference proteome</keyword>
<dbReference type="EMBL" id="CANHGI010000002">
    <property type="protein sequence ID" value="CAI5443784.1"/>
    <property type="molecule type" value="Genomic_DNA"/>
</dbReference>
<feature type="transmembrane region" description="Helical" evidence="2">
    <location>
        <begin position="36"/>
        <end position="59"/>
    </location>
</feature>
<feature type="compositionally biased region" description="Basic and acidic residues" evidence="1">
    <location>
        <begin position="317"/>
        <end position="337"/>
    </location>
</feature>
<comment type="caution">
    <text evidence="3">The sequence shown here is derived from an EMBL/GenBank/DDBJ whole genome shotgun (WGS) entry which is preliminary data.</text>
</comment>
<keyword evidence="2" id="KW-0812">Transmembrane</keyword>
<dbReference type="GO" id="GO:0048846">
    <property type="term" value="P:axon extension involved in axon guidance"/>
    <property type="evidence" value="ECO:0007669"/>
    <property type="project" value="TreeGrafter"/>
</dbReference>
<dbReference type="PANTHER" id="PTHR31026:SF1">
    <property type="entry name" value="ENHANCER OF UNCOORDINATION"/>
    <property type="match status" value="1"/>
</dbReference>
<dbReference type="Proteomes" id="UP001152747">
    <property type="component" value="Unassembled WGS sequence"/>
</dbReference>
<feature type="compositionally biased region" description="Basic and acidic residues" evidence="1">
    <location>
        <begin position="381"/>
        <end position="396"/>
    </location>
</feature>
<dbReference type="OrthoDB" id="5826740at2759"/>
<keyword evidence="2" id="KW-0472">Membrane</keyword>
<gene>
    <name evidence="3" type="ORF">CAMP_LOCUS6421</name>
</gene>
<dbReference type="PANTHER" id="PTHR31026">
    <property type="entry name" value="ENHANCER OF UNCOORDINATION"/>
    <property type="match status" value="1"/>
</dbReference>
<feature type="compositionally biased region" description="Basic and acidic residues" evidence="1">
    <location>
        <begin position="296"/>
        <end position="310"/>
    </location>
</feature>
<feature type="region of interest" description="Disordered" evidence="1">
    <location>
        <begin position="262"/>
        <end position="407"/>
    </location>
</feature>
<dbReference type="GO" id="GO:0043025">
    <property type="term" value="C:neuronal cell body"/>
    <property type="evidence" value="ECO:0007669"/>
    <property type="project" value="TreeGrafter"/>
</dbReference>
<organism evidence="3 4">
    <name type="scientific">Caenorhabditis angaria</name>
    <dbReference type="NCBI Taxonomy" id="860376"/>
    <lineage>
        <taxon>Eukaryota</taxon>
        <taxon>Metazoa</taxon>
        <taxon>Ecdysozoa</taxon>
        <taxon>Nematoda</taxon>
        <taxon>Chromadorea</taxon>
        <taxon>Rhabditida</taxon>
        <taxon>Rhabditina</taxon>
        <taxon>Rhabditomorpha</taxon>
        <taxon>Rhabditoidea</taxon>
        <taxon>Rhabditidae</taxon>
        <taxon>Peloderinae</taxon>
        <taxon>Caenorhabditis</taxon>
    </lineage>
</organism>
<evidence type="ECO:0000256" key="2">
    <source>
        <dbReference type="SAM" id="Phobius"/>
    </source>
</evidence>
<keyword evidence="2" id="KW-1133">Transmembrane helix</keyword>
<name>A0A9P1MXE4_9PELO</name>
<protein>
    <submittedName>
        <fullName evidence="3">Uncharacterized protein</fullName>
    </submittedName>
</protein>
<evidence type="ECO:0000313" key="4">
    <source>
        <dbReference type="Proteomes" id="UP001152747"/>
    </source>
</evidence>
<feature type="compositionally biased region" description="Low complexity" evidence="1">
    <location>
        <begin position="351"/>
        <end position="362"/>
    </location>
</feature>
<proteinExistence type="predicted"/>
<sequence>MNSTELADLISSPEFQDCSIEGPCEKCHYSLGLPAYLPRIIGCGLAALIAIIVFILYLVEERRKEKVFYTNSKKVNENEQEKNDRDAIAFGVNNASYVVEQSTCTTPNVYGGGFKVLEKKPKRKFAVAPPITPFSTNVVSKHSRVKTARKEEKEVFQVTVIADKLGRGSELVSLVNETEIPVGHTTNDEKATFAVETIKTHLEKMTEEKWVIYGYLEEKNWIYAGSEHMLGEFSELRLELKLSLTSPINLLVTAFLVKGDGTPPIAPPKIENREMEKPPSPPRNSVKKAVANLIKSTKEEKPKESSESKIEKKRLKSKEEKRDKEKEREREKEKESTSKIQKTSGALKKGSPLLCSPNSSNLTKVSETVNPTVLKKKIKELKRDDESKQSTNKPEKSGSISGNAPAP</sequence>
<reference evidence="3" key="1">
    <citation type="submission" date="2022-11" db="EMBL/GenBank/DDBJ databases">
        <authorList>
            <person name="Kikuchi T."/>
        </authorList>
    </citation>
    <scope>NUCLEOTIDE SEQUENCE</scope>
    <source>
        <strain evidence="3">PS1010</strain>
    </source>
</reference>